<organism evidence="11 12">
    <name type="scientific">Homarus americanus</name>
    <name type="common">American lobster</name>
    <dbReference type="NCBI Taxonomy" id="6706"/>
    <lineage>
        <taxon>Eukaryota</taxon>
        <taxon>Metazoa</taxon>
        <taxon>Ecdysozoa</taxon>
        <taxon>Arthropoda</taxon>
        <taxon>Crustacea</taxon>
        <taxon>Multicrustacea</taxon>
        <taxon>Malacostraca</taxon>
        <taxon>Eumalacostraca</taxon>
        <taxon>Eucarida</taxon>
        <taxon>Decapoda</taxon>
        <taxon>Pleocyemata</taxon>
        <taxon>Astacidea</taxon>
        <taxon>Nephropoidea</taxon>
        <taxon>Nephropidae</taxon>
        <taxon>Homarus</taxon>
    </lineage>
</organism>
<keyword evidence="7 11" id="KW-0675">Receptor</keyword>
<evidence type="ECO:0000256" key="6">
    <source>
        <dbReference type="ARBA" id="ARBA00023136"/>
    </source>
</evidence>
<dbReference type="EMBL" id="JAHLQT010027705">
    <property type="protein sequence ID" value="KAG7162409.1"/>
    <property type="molecule type" value="Genomic_DNA"/>
</dbReference>
<accession>A0A8J5MT33</accession>
<dbReference type="Gene3D" id="3.40.190.10">
    <property type="entry name" value="Periplasmic binding protein-like II"/>
    <property type="match status" value="1"/>
</dbReference>
<comment type="subcellular location">
    <subcellularLocation>
        <location evidence="1">Cell membrane</location>
        <topology evidence="1">Multi-pass membrane protein</topology>
    </subcellularLocation>
</comment>
<evidence type="ECO:0000256" key="4">
    <source>
        <dbReference type="ARBA" id="ARBA00022692"/>
    </source>
</evidence>
<comment type="similarity">
    <text evidence="2">Belongs to the glutamate-gated ion channel (TC 1.A.10.1) family.</text>
</comment>
<dbReference type="PANTHER" id="PTHR42643:SF38">
    <property type="entry name" value="IONOTROPIC RECEPTOR 100A"/>
    <property type="match status" value="1"/>
</dbReference>
<dbReference type="PANTHER" id="PTHR42643">
    <property type="entry name" value="IONOTROPIC RECEPTOR 20A-RELATED"/>
    <property type="match status" value="1"/>
</dbReference>
<dbReference type="GO" id="GO:0015276">
    <property type="term" value="F:ligand-gated monoatomic ion channel activity"/>
    <property type="evidence" value="ECO:0007669"/>
    <property type="project" value="InterPro"/>
</dbReference>
<evidence type="ECO:0000256" key="9">
    <source>
        <dbReference type="SAM" id="MobiDB-lite"/>
    </source>
</evidence>
<proteinExistence type="inferred from homology"/>
<protein>
    <submittedName>
        <fullName evidence="11">Glutamate receptor-like 30</fullName>
    </submittedName>
</protein>
<dbReference type="Proteomes" id="UP000747542">
    <property type="component" value="Unassembled WGS sequence"/>
</dbReference>
<evidence type="ECO:0000259" key="10">
    <source>
        <dbReference type="Pfam" id="PF00060"/>
    </source>
</evidence>
<evidence type="ECO:0000256" key="2">
    <source>
        <dbReference type="ARBA" id="ARBA00008685"/>
    </source>
</evidence>
<evidence type="ECO:0000313" key="11">
    <source>
        <dbReference type="EMBL" id="KAG7162409.1"/>
    </source>
</evidence>
<evidence type="ECO:0000256" key="8">
    <source>
        <dbReference type="ARBA" id="ARBA00023180"/>
    </source>
</evidence>
<name>A0A8J5MT33_HOMAM</name>
<dbReference type="InterPro" id="IPR052192">
    <property type="entry name" value="Insect_Ionotropic_Sensory_Rcpt"/>
</dbReference>
<dbReference type="InterPro" id="IPR001320">
    <property type="entry name" value="Iontro_rcpt_C"/>
</dbReference>
<keyword evidence="3" id="KW-1003">Cell membrane</keyword>
<feature type="compositionally biased region" description="Polar residues" evidence="9">
    <location>
        <begin position="644"/>
        <end position="656"/>
    </location>
</feature>
<dbReference type="SUPFAM" id="SSF53850">
    <property type="entry name" value="Periplasmic binding protein-like II"/>
    <property type="match status" value="1"/>
</dbReference>
<evidence type="ECO:0000256" key="3">
    <source>
        <dbReference type="ARBA" id="ARBA00022475"/>
    </source>
</evidence>
<keyword evidence="12" id="KW-1185">Reference proteome</keyword>
<keyword evidence="8" id="KW-0325">Glycoprotein</keyword>
<feature type="domain" description="Ionotropic glutamate receptor C-terminal" evidence="10">
    <location>
        <begin position="352"/>
        <end position="628"/>
    </location>
</feature>
<evidence type="ECO:0000313" key="12">
    <source>
        <dbReference type="Proteomes" id="UP000747542"/>
    </source>
</evidence>
<keyword evidence="6" id="KW-0472">Membrane</keyword>
<evidence type="ECO:0000256" key="7">
    <source>
        <dbReference type="ARBA" id="ARBA00023170"/>
    </source>
</evidence>
<feature type="region of interest" description="Disordered" evidence="9">
    <location>
        <begin position="644"/>
        <end position="672"/>
    </location>
</feature>
<feature type="non-terminal residue" evidence="11">
    <location>
        <position position="816"/>
    </location>
</feature>
<dbReference type="Pfam" id="PF00060">
    <property type="entry name" value="Lig_chan"/>
    <property type="match status" value="1"/>
</dbReference>
<evidence type="ECO:0000256" key="5">
    <source>
        <dbReference type="ARBA" id="ARBA00022989"/>
    </source>
</evidence>
<dbReference type="AlphaFoldDB" id="A0A8J5MT33"/>
<dbReference type="GO" id="GO:0050906">
    <property type="term" value="P:detection of stimulus involved in sensory perception"/>
    <property type="evidence" value="ECO:0007669"/>
    <property type="project" value="UniProtKB-ARBA"/>
</dbReference>
<keyword evidence="4" id="KW-0812">Transmembrane</keyword>
<dbReference type="GO" id="GO:0005886">
    <property type="term" value="C:plasma membrane"/>
    <property type="evidence" value="ECO:0007669"/>
    <property type="project" value="UniProtKB-SubCell"/>
</dbReference>
<feature type="compositionally biased region" description="Basic and acidic residues" evidence="9">
    <location>
        <begin position="657"/>
        <end position="672"/>
    </location>
</feature>
<keyword evidence="5" id="KW-1133">Transmembrane helix</keyword>
<reference evidence="11" key="1">
    <citation type="journal article" date="2021" name="Sci. Adv.">
        <title>The American lobster genome reveals insights on longevity, neural, and immune adaptations.</title>
        <authorList>
            <person name="Polinski J.M."/>
            <person name="Zimin A.V."/>
            <person name="Clark K.F."/>
            <person name="Kohn A.B."/>
            <person name="Sadowski N."/>
            <person name="Timp W."/>
            <person name="Ptitsyn A."/>
            <person name="Khanna P."/>
            <person name="Romanova D.Y."/>
            <person name="Williams P."/>
            <person name="Greenwood S.J."/>
            <person name="Moroz L.L."/>
            <person name="Walt D.R."/>
            <person name="Bodnar A.G."/>
        </authorList>
    </citation>
    <scope>NUCLEOTIDE SEQUENCE</scope>
    <source>
        <strain evidence="11">GMGI-L3</strain>
    </source>
</reference>
<dbReference type="Gene3D" id="1.10.287.70">
    <property type="match status" value="1"/>
</dbReference>
<gene>
    <name evidence="11" type="primary">Glrk-L30</name>
    <name evidence="11" type="ORF">Hamer_G007943</name>
</gene>
<evidence type="ECO:0000256" key="1">
    <source>
        <dbReference type="ARBA" id="ARBA00004651"/>
    </source>
</evidence>
<sequence>EMGGPVEQVGVDVGVMVGQVVEHHLTGCHLVLITTTQHSHVFSSIIRLMSVSVEAIVVAEAGWVSQDQLTQDHLLKGLWGDTRTACRALILDVTTSNNNTHLTFRLAEAAELWKMPETRVVVVGGTEEVEGILLHNSFRNIVHALYLAVHFPLQAPLLYRNTRLRKIFQQEASVSERVWVYRRCLYCNNGEADVQLIHKRNITSFPQYVDDLFYHEPFHNFMGHKMQFSTVPYFPYMDYTRHSEEPGTIVTVKDSLDARLLSTFATKLNISFEIREQPERSWGLQKDGRFSGMVGQLQREEIDVSGPMATLAERIRVMEFLSAYKVDVMSIVSLKPTPLPQHLSLIRPFAGELWLALLVSVVAWGATLWILQRAWWFVARGRGVQFNTALLYGWGALLEKPPPDPSINISGQLLVGWWLVFCLVITTGFRSSLIAHLTVQGKSPPPENFEDLLARNNWKWGIEPWLLSGGVLLYFSRHTDPVVKQIYREIETVSLAEALQKVKGGGYSFLAVNFKIEVELASYHTDNYGQSPFYISKKGLVLIAAFGWGFRKGAPFYQRFRQLVLQLEDCGIIPYWTEELQAQRVKENRAAAAMETRAAVGNTLPDDNAEVVLGLNHLQGAFYLLFLGAFLSILTLLAENVNHSHSSPQANNNYSGKQEKYKKEASKSPRVPGEIREPVECTHYEFANGIVVRGHDMATPQSQALTNINDTALKHHAIIPDLLAAHETTGCNTVAAFFRIVSMTGARLKEWYAKVSKSMAAGAPKEEILPPTNETFRENVERAHLQVPKRRNSLELDRPVPDPDGSNCLSPTTVFV</sequence>
<comment type="caution">
    <text evidence="11">The sequence shown here is derived from an EMBL/GenBank/DDBJ whole genome shotgun (WGS) entry which is preliminary data.</text>
</comment>